<protein>
    <submittedName>
        <fullName evidence="1">Uncharacterized protein</fullName>
    </submittedName>
</protein>
<keyword evidence="2" id="KW-1185">Reference proteome</keyword>
<name>A0ABV8S7E1_9BACL</name>
<dbReference type="EMBL" id="JBHSED010000003">
    <property type="protein sequence ID" value="MFC4302339.1"/>
    <property type="molecule type" value="Genomic_DNA"/>
</dbReference>
<reference evidence="2" key="1">
    <citation type="journal article" date="2019" name="Int. J. Syst. Evol. Microbiol.">
        <title>The Global Catalogue of Microorganisms (GCM) 10K type strain sequencing project: providing services to taxonomists for standard genome sequencing and annotation.</title>
        <authorList>
            <consortium name="The Broad Institute Genomics Platform"/>
            <consortium name="The Broad Institute Genome Sequencing Center for Infectious Disease"/>
            <person name="Wu L."/>
            <person name="Ma J."/>
        </authorList>
    </citation>
    <scope>NUCLEOTIDE SEQUENCE [LARGE SCALE GENOMIC DNA]</scope>
    <source>
        <strain evidence="2">CGMCC 4.1641</strain>
    </source>
</reference>
<sequence>MKTINNTEIPQPRLGIQGSVVAWQDPWAGEASDTIMRTGTGRIVPSQDPAPGGGEFLEALKALGAEFYVHHVMPGLEGQSQLLADVERHDMDLCLGNEYGNINGPWVPGSNRYDIPDDALVQAAATGRLIGLLYDEPEHLQINARQYRKDDWFPHWPVADVPGSLDEARDSFTRTAAARVGHVREILQADGQDGAVSADGVEVSSGTDKAGAAHANVPVLSEQVFPVLFHAQARAGLAPCPKIMKESFQSLQLSTALGAAKQYRLPLWICADLWGPDAGAWFTRAPGFPGHSPAEFASALRMGYLMGPDRMFVENTDVLLRYNAPNGFRRTEFGDVWQQFAREFVPAHRLNWTHRDADADIVLIHSDDSNYGQNERPFGLRELRMPAETQSVFHAWHLISHGTLPCHGNNMHISGYRFPRHELKRLVEDAQFPLENGKLLPDTQPAHPLFFPTNNVLVYDGHVSEDQLGNPRLIIIAGTHLSPESLQAVINCAERGATVIACEWLLPQAWRRSTRLQDGLWLSTTSLLSDNVKEAAAPFLGKPDCWSLRFGDREVRFYPKDDAGFELNFEITS</sequence>
<dbReference type="RefSeq" id="WP_204600790.1">
    <property type="nucleotide sequence ID" value="NZ_JBHSED010000003.1"/>
</dbReference>
<comment type="caution">
    <text evidence="1">The sequence shown here is derived from an EMBL/GenBank/DDBJ whole genome shotgun (WGS) entry which is preliminary data.</text>
</comment>
<evidence type="ECO:0000313" key="1">
    <source>
        <dbReference type="EMBL" id="MFC4302339.1"/>
    </source>
</evidence>
<evidence type="ECO:0000313" key="2">
    <source>
        <dbReference type="Proteomes" id="UP001595755"/>
    </source>
</evidence>
<proteinExistence type="predicted"/>
<organism evidence="1 2">
    <name type="scientific">Cohnella boryungensis</name>
    <dbReference type="NCBI Taxonomy" id="768479"/>
    <lineage>
        <taxon>Bacteria</taxon>
        <taxon>Bacillati</taxon>
        <taxon>Bacillota</taxon>
        <taxon>Bacilli</taxon>
        <taxon>Bacillales</taxon>
        <taxon>Paenibacillaceae</taxon>
        <taxon>Cohnella</taxon>
    </lineage>
</organism>
<dbReference type="Proteomes" id="UP001595755">
    <property type="component" value="Unassembled WGS sequence"/>
</dbReference>
<gene>
    <name evidence="1" type="ORF">ACFO1S_02645</name>
</gene>
<accession>A0ABV8S7E1</accession>